<evidence type="ECO:0000313" key="3">
    <source>
        <dbReference type="EMBL" id="CAF9905485.1"/>
    </source>
</evidence>
<feature type="compositionally biased region" description="Acidic residues" evidence="1">
    <location>
        <begin position="212"/>
        <end position="223"/>
    </location>
</feature>
<organism evidence="3 4">
    <name type="scientific">Gomphillus americanus</name>
    <dbReference type="NCBI Taxonomy" id="1940652"/>
    <lineage>
        <taxon>Eukaryota</taxon>
        <taxon>Fungi</taxon>
        <taxon>Dikarya</taxon>
        <taxon>Ascomycota</taxon>
        <taxon>Pezizomycotina</taxon>
        <taxon>Lecanoromycetes</taxon>
        <taxon>OSLEUM clade</taxon>
        <taxon>Ostropomycetidae</taxon>
        <taxon>Ostropales</taxon>
        <taxon>Graphidaceae</taxon>
        <taxon>Gomphilloideae</taxon>
        <taxon>Gomphillus</taxon>
    </lineage>
</organism>
<name>A0A8H3I344_9LECA</name>
<feature type="transmembrane region" description="Helical" evidence="2">
    <location>
        <begin position="332"/>
        <end position="352"/>
    </location>
</feature>
<protein>
    <submittedName>
        <fullName evidence="3">Uncharacterized protein</fullName>
    </submittedName>
</protein>
<dbReference type="Proteomes" id="UP000664169">
    <property type="component" value="Unassembled WGS sequence"/>
</dbReference>
<keyword evidence="2" id="KW-0812">Transmembrane</keyword>
<keyword evidence="4" id="KW-1185">Reference proteome</keyword>
<gene>
    <name evidence="3" type="ORF">GOMPHAMPRED_003210</name>
</gene>
<keyword evidence="2" id="KW-1133">Transmembrane helix</keyword>
<feature type="transmembrane region" description="Helical" evidence="2">
    <location>
        <begin position="63"/>
        <end position="96"/>
    </location>
</feature>
<sequence length="399" mass="44944">MLGNQDSYRLPRGSQDIPHPRTIPDIISRSLFIHLCAALAYALLLSTLQRNSWRRSINVPGPWWIWTLCSVLFPELVLVQVGLWMIYKLCLCAVELSITNSRLHNRRRGLPNGAKPLHITATLVQAFVLVIPLFFAFKSYKQRLAMRYHEANYVGNLGLDHRNGWATVSGLTSSAAIFGVLLISIINMGLHRRIHDSKTVPVLPRSSHIMAESEEEGDDDLGDHEEKGCSCNDERKESNDGSWQTDDQVHASRSSLADLFTNLDAMLPLILTALIHQVLLAITNRFPPLMTFLTTSWCFLVLPILCISFLLLPLSQQQISWRAFTSRKWNDLPLPFAMLLQNAVIIASWLLIGSTIVAQAWSDGAELGSVGAGQMQAWNYRWRVKDQFSHGDSNRVYMG</sequence>
<evidence type="ECO:0000256" key="1">
    <source>
        <dbReference type="SAM" id="MobiDB-lite"/>
    </source>
</evidence>
<dbReference type="OrthoDB" id="5391696at2759"/>
<evidence type="ECO:0000256" key="2">
    <source>
        <dbReference type="SAM" id="Phobius"/>
    </source>
</evidence>
<dbReference type="AlphaFoldDB" id="A0A8H3I344"/>
<feature type="transmembrane region" description="Helical" evidence="2">
    <location>
        <begin position="31"/>
        <end position="48"/>
    </location>
</feature>
<feature type="transmembrane region" description="Helical" evidence="2">
    <location>
        <begin position="117"/>
        <end position="137"/>
    </location>
</feature>
<feature type="region of interest" description="Disordered" evidence="1">
    <location>
        <begin position="205"/>
        <end position="246"/>
    </location>
</feature>
<proteinExistence type="predicted"/>
<dbReference type="EMBL" id="CAJPDQ010000002">
    <property type="protein sequence ID" value="CAF9905485.1"/>
    <property type="molecule type" value="Genomic_DNA"/>
</dbReference>
<feature type="transmembrane region" description="Helical" evidence="2">
    <location>
        <begin position="263"/>
        <end position="283"/>
    </location>
</feature>
<accession>A0A8H3I344</accession>
<feature type="transmembrane region" description="Helical" evidence="2">
    <location>
        <begin position="289"/>
        <end position="312"/>
    </location>
</feature>
<comment type="caution">
    <text evidence="3">The sequence shown here is derived from an EMBL/GenBank/DDBJ whole genome shotgun (WGS) entry which is preliminary data.</text>
</comment>
<feature type="transmembrane region" description="Helical" evidence="2">
    <location>
        <begin position="165"/>
        <end position="190"/>
    </location>
</feature>
<reference evidence="3" key="1">
    <citation type="submission" date="2021-03" db="EMBL/GenBank/DDBJ databases">
        <authorList>
            <person name="Tagirdzhanova G."/>
        </authorList>
    </citation>
    <scope>NUCLEOTIDE SEQUENCE</scope>
</reference>
<feature type="compositionally biased region" description="Basic and acidic residues" evidence="1">
    <location>
        <begin position="224"/>
        <end position="239"/>
    </location>
</feature>
<evidence type="ECO:0000313" key="4">
    <source>
        <dbReference type="Proteomes" id="UP000664169"/>
    </source>
</evidence>
<keyword evidence="2" id="KW-0472">Membrane</keyword>